<dbReference type="RefSeq" id="WP_094783840.1">
    <property type="nucleotide sequence ID" value="NZ_BEDT01000001.1"/>
</dbReference>
<evidence type="ECO:0000313" key="2">
    <source>
        <dbReference type="Proteomes" id="UP000218689"/>
    </source>
</evidence>
<reference evidence="2" key="1">
    <citation type="submission" date="2017-08" db="EMBL/GenBank/DDBJ databases">
        <title>Draft genome sequence of Lactococcus sp. strain Rs-Y01, isolated from the gut of the lower termite Reticulitermes speratus.</title>
        <authorList>
            <person name="Ohkuma M."/>
            <person name="Yuki M."/>
        </authorList>
    </citation>
    <scope>NUCLEOTIDE SEQUENCE [LARGE SCALE GENOMIC DNA]</scope>
    <source>
        <strain evidence="2">Rs-Y01</strain>
    </source>
</reference>
<proteinExistence type="predicted"/>
<protein>
    <recommendedName>
        <fullName evidence="3">HK97 gp10 family phage protein</fullName>
    </recommendedName>
</protein>
<evidence type="ECO:0000313" key="1">
    <source>
        <dbReference type="EMBL" id="GAX46769.1"/>
    </source>
</evidence>
<comment type="caution">
    <text evidence="1">The sequence shown here is derived from an EMBL/GenBank/DDBJ whole genome shotgun (WGS) entry which is preliminary data.</text>
</comment>
<gene>
    <name evidence="1" type="ORF">RsY01_348</name>
</gene>
<keyword evidence="2" id="KW-1185">Reference proteome</keyword>
<name>A0A224WWQ8_9LACT</name>
<dbReference type="Proteomes" id="UP000218689">
    <property type="component" value="Unassembled WGS sequence"/>
</dbReference>
<accession>A0A224WWQ8</accession>
<organism evidence="1 2">
    <name type="scientific">Pseudolactococcus reticulitermitis</name>
    <dbReference type="NCBI Taxonomy" id="2025039"/>
    <lineage>
        <taxon>Bacteria</taxon>
        <taxon>Bacillati</taxon>
        <taxon>Bacillota</taxon>
        <taxon>Bacilli</taxon>
        <taxon>Lactobacillales</taxon>
        <taxon>Streptococcaceae</taxon>
        <taxon>Pseudolactococcus</taxon>
    </lineage>
</organism>
<dbReference type="OrthoDB" id="4457835at2"/>
<evidence type="ECO:0008006" key="3">
    <source>
        <dbReference type="Google" id="ProtNLM"/>
    </source>
</evidence>
<dbReference type="AlphaFoldDB" id="A0A224WWQ8"/>
<sequence length="179" mass="19810">MVTIKVEGMAQAMQAFTGIELALKTGLTNASNELLERVDAEVVNNLGNVKYGSGEINRYNHKSTDDSDGTIQGRYWNDSDVGMYREFGTGPVGEAHHAGISPEVHPVYTQTRWFIPVDQVDVDLEAVYGIPKITLGDKEFFMTRGQPARPWMYPAFQTVSKDAEGIVERSVNQALKGLQ</sequence>
<dbReference type="EMBL" id="BEDT01000001">
    <property type="protein sequence ID" value="GAX46769.1"/>
    <property type="molecule type" value="Genomic_DNA"/>
</dbReference>